<dbReference type="InterPro" id="IPR039537">
    <property type="entry name" value="Retrotran_Ty1/copia-like"/>
</dbReference>
<keyword evidence="5" id="KW-1185">Reference proteome</keyword>
<keyword evidence="1" id="KW-0863">Zinc-finger</keyword>
<gene>
    <name evidence="4" type="ORF">KY290_013904</name>
</gene>
<feature type="domain" description="CCHC-type" evidence="3">
    <location>
        <begin position="24"/>
        <end position="38"/>
    </location>
</feature>
<dbReference type="SMART" id="SM00343">
    <property type="entry name" value="ZnF_C2HC"/>
    <property type="match status" value="1"/>
</dbReference>
<protein>
    <recommendedName>
        <fullName evidence="3">CCHC-type domain-containing protein</fullName>
    </recommendedName>
</protein>
<reference evidence="4 5" key="1">
    <citation type="journal article" date="2021" name="bioRxiv">
        <title>Chromosome-scale and haplotype-resolved genome assembly of a tetraploid potato cultivar.</title>
        <authorList>
            <person name="Sun H."/>
            <person name="Jiao W.-B."/>
            <person name="Krause K."/>
            <person name="Campoy J.A."/>
            <person name="Goel M."/>
            <person name="Folz-Donahue K."/>
            <person name="Kukat C."/>
            <person name="Huettel B."/>
            <person name="Schneeberger K."/>
        </authorList>
    </citation>
    <scope>NUCLEOTIDE SEQUENCE [LARGE SCALE GENOMIC DNA]</scope>
    <source>
        <strain evidence="4">SolTubOtavaFocal</strain>
        <tissue evidence="4">Leaves</tissue>
    </source>
</reference>
<comment type="caution">
    <text evidence="4">The sequence shown here is derived from an EMBL/GenBank/DDBJ whole genome shotgun (WGS) entry which is preliminary data.</text>
</comment>
<dbReference type="Proteomes" id="UP000826656">
    <property type="component" value="Unassembled WGS sequence"/>
</dbReference>
<proteinExistence type="predicted"/>
<feature type="region of interest" description="Disordered" evidence="2">
    <location>
        <begin position="228"/>
        <end position="249"/>
    </location>
</feature>
<keyword evidence="1" id="KW-0479">Metal-binding</keyword>
<keyword evidence="1" id="KW-0862">Zinc</keyword>
<accession>A0ABQ7VN65</accession>
<evidence type="ECO:0000256" key="1">
    <source>
        <dbReference type="PROSITE-ProRule" id="PRU00047"/>
    </source>
</evidence>
<sequence>MLRQRRQRPQQEFNNNEFKRNDDRCYYCGKLGHIKQNCLERKRRNNRRNDDPKNVGAWSQGETSEDDHDETANICFMALGETTKKVIDEYNKIAQEKKGWQILLEARHVEVDLLEENMEEVKMQLNNIRKSSSHSSARSKRSTLNYRRRSHNHRAVSTTCHILNRCLIRPILKKTPYELWRGKKPNINYFHPFGCKCFVHSNGKKNLGKFDPRSDKVCEDEIDTSKPADEVPKVSTENLTEKSATAEVESTNPVDKVNISREWRYNASYPENFILEKLDYKIQTRSSLKKPVSLALISQMEPKRINEAMEDESWTQAMKEELD</sequence>
<feature type="region of interest" description="Disordered" evidence="2">
    <location>
        <begin position="45"/>
        <end position="67"/>
    </location>
</feature>
<dbReference type="Gene3D" id="4.10.60.10">
    <property type="entry name" value="Zinc finger, CCHC-type"/>
    <property type="match status" value="1"/>
</dbReference>
<evidence type="ECO:0000259" key="3">
    <source>
        <dbReference type="PROSITE" id="PS50158"/>
    </source>
</evidence>
<dbReference type="SUPFAM" id="SSF57756">
    <property type="entry name" value="Retrovirus zinc finger-like domains"/>
    <property type="match status" value="1"/>
</dbReference>
<evidence type="ECO:0000256" key="2">
    <source>
        <dbReference type="SAM" id="MobiDB-lite"/>
    </source>
</evidence>
<dbReference type="PROSITE" id="PS50158">
    <property type="entry name" value="ZF_CCHC"/>
    <property type="match status" value="1"/>
</dbReference>
<organism evidence="4 5">
    <name type="scientific">Solanum tuberosum</name>
    <name type="common">Potato</name>
    <dbReference type="NCBI Taxonomy" id="4113"/>
    <lineage>
        <taxon>Eukaryota</taxon>
        <taxon>Viridiplantae</taxon>
        <taxon>Streptophyta</taxon>
        <taxon>Embryophyta</taxon>
        <taxon>Tracheophyta</taxon>
        <taxon>Spermatophyta</taxon>
        <taxon>Magnoliopsida</taxon>
        <taxon>eudicotyledons</taxon>
        <taxon>Gunneridae</taxon>
        <taxon>Pentapetalae</taxon>
        <taxon>asterids</taxon>
        <taxon>lamiids</taxon>
        <taxon>Solanales</taxon>
        <taxon>Solanaceae</taxon>
        <taxon>Solanoideae</taxon>
        <taxon>Solaneae</taxon>
        <taxon>Solanum</taxon>
    </lineage>
</organism>
<dbReference type="PANTHER" id="PTHR42648:SF32">
    <property type="entry name" value="RIBONUCLEASE H-LIKE DOMAIN, GAG-PRE-INTEGRASE DOMAIN PROTEIN-RELATED"/>
    <property type="match status" value="1"/>
</dbReference>
<feature type="compositionally biased region" description="Basic residues" evidence="2">
    <location>
        <begin position="137"/>
        <end position="150"/>
    </location>
</feature>
<evidence type="ECO:0000313" key="5">
    <source>
        <dbReference type="Proteomes" id="UP000826656"/>
    </source>
</evidence>
<dbReference type="EMBL" id="JAIVGD010000011">
    <property type="protein sequence ID" value="KAH0769923.1"/>
    <property type="molecule type" value="Genomic_DNA"/>
</dbReference>
<feature type="region of interest" description="Disordered" evidence="2">
    <location>
        <begin position="128"/>
        <end position="150"/>
    </location>
</feature>
<evidence type="ECO:0000313" key="4">
    <source>
        <dbReference type="EMBL" id="KAH0769923.1"/>
    </source>
</evidence>
<feature type="compositionally biased region" description="Polar residues" evidence="2">
    <location>
        <begin position="235"/>
        <end position="249"/>
    </location>
</feature>
<name>A0ABQ7VN65_SOLTU</name>
<dbReference type="InterPro" id="IPR036875">
    <property type="entry name" value="Znf_CCHC_sf"/>
</dbReference>
<dbReference type="PANTHER" id="PTHR42648">
    <property type="entry name" value="TRANSPOSASE, PUTATIVE-RELATED"/>
    <property type="match status" value="1"/>
</dbReference>
<dbReference type="InterPro" id="IPR001878">
    <property type="entry name" value="Znf_CCHC"/>
</dbReference>